<comment type="similarity">
    <text evidence="2 8">Belongs to the 4-toluene sulfonate uptake permease (TSUP) (TC 2.A.102) family.</text>
</comment>
<evidence type="ECO:0000256" key="4">
    <source>
        <dbReference type="ARBA" id="ARBA00022475"/>
    </source>
</evidence>
<evidence type="ECO:0000256" key="7">
    <source>
        <dbReference type="ARBA" id="ARBA00023136"/>
    </source>
</evidence>
<feature type="transmembrane region" description="Helical" evidence="8">
    <location>
        <begin position="34"/>
        <end position="55"/>
    </location>
</feature>
<feature type="transmembrane region" description="Helical" evidence="8">
    <location>
        <begin position="195"/>
        <end position="213"/>
    </location>
</feature>
<feature type="transmembrane region" description="Helical" evidence="8">
    <location>
        <begin position="67"/>
        <end position="86"/>
    </location>
</feature>
<keyword evidence="5 8" id="KW-0812">Transmembrane</keyword>
<reference evidence="9" key="2">
    <citation type="journal article" date="2024" name="Environ. Microbiol.">
        <title>Genome analysis and description of Tunturibacter gen. nov. expands the diversity of Terriglobia in tundra soils.</title>
        <authorList>
            <person name="Messyasz A."/>
            <person name="Mannisto M.K."/>
            <person name="Kerkhof L.J."/>
            <person name="Haggblom M.M."/>
        </authorList>
    </citation>
    <scope>NUCLEOTIDE SEQUENCE</scope>
    <source>
        <strain evidence="9">M8UP39</strain>
    </source>
</reference>
<geneLocation type="plasmid" evidence="9">
    <name>unnamed</name>
</geneLocation>
<dbReference type="EMBL" id="CP132937">
    <property type="protein sequence ID" value="XCB20350.1"/>
    <property type="molecule type" value="Genomic_DNA"/>
</dbReference>
<dbReference type="GO" id="GO:0005886">
    <property type="term" value="C:plasma membrane"/>
    <property type="evidence" value="ECO:0007669"/>
    <property type="project" value="UniProtKB-SubCell"/>
</dbReference>
<reference evidence="9" key="1">
    <citation type="submission" date="2023-08" db="EMBL/GenBank/DDBJ databases">
        <authorList>
            <person name="Messyasz A."/>
            <person name="Mannisto M.K."/>
            <person name="Kerkhof L.J."/>
            <person name="Haggblom M."/>
        </authorList>
    </citation>
    <scope>NUCLEOTIDE SEQUENCE</scope>
    <source>
        <strain evidence="9">M8UP39</strain>
        <plasmid evidence="9">unnamed</plasmid>
    </source>
</reference>
<sequence>MVIFFATSSISVVTGSTSLVTVPAMFQFHIDPRTAVATNMFALTFMSIGGTLPFLKGRSVNRKRLPALISLTLLGSLIGAFLLLLIPSRSVPIVVSVSVMAVAIFALIYRKSGVERSTIQPSAGAELVGYVFTFLLGIYGGFFSGGYITILTAVYVAFFRSSFLEAIATTKLINVFSSAIATGVFMWHGLVDYRLGLILGVTAFVGALVGARLATRVGNEWLRRIFYTAVSLLGLKVLLFDLLGYRAGCNASGQVSE</sequence>
<keyword evidence="9" id="KW-0614">Plasmid</keyword>
<dbReference type="PANTHER" id="PTHR30269:SF0">
    <property type="entry name" value="MEMBRANE TRANSPORTER PROTEIN YFCA-RELATED"/>
    <property type="match status" value="1"/>
</dbReference>
<evidence type="ECO:0000256" key="8">
    <source>
        <dbReference type="RuleBase" id="RU363041"/>
    </source>
</evidence>
<evidence type="ECO:0000256" key="3">
    <source>
        <dbReference type="ARBA" id="ARBA00022448"/>
    </source>
</evidence>
<name>A0AAU7YV72_9BACT</name>
<evidence type="ECO:0000313" key="9">
    <source>
        <dbReference type="EMBL" id="XCB20350.1"/>
    </source>
</evidence>
<dbReference type="Pfam" id="PF01925">
    <property type="entry name" value="TauE"/>
    <property type="match status" value="1"/>
</dbReference>
<organism evidence="9">
    <name type="scientific">Tunturiibacter gelidiferens</name>
    <dbReference type="NCBI Taxonomy" id="3069689"/>
    <lineage>
        <taxon>Bacteria</taxon>
        <taxon>Pseudomonadati</taxon>
        <taxon>Acidobacteriota</taxon>
        <taxon>Terriglobia</taxon>
        <taxon>Terriglobales</taxon>
        <taxon>Acidobacteriaceae</taxon>
        <taxon>Tunturiibacter</taxon>
    </lineage>
</organism>
<keyword evidence="4 8" id="KW-1003">Cell membrane</keyword>
<protein>
    <recommendedName>
        <fullName evidence="8">Probable membrane transporter protein</fullName>
    </recommendedName>
</protein>
<feature type="transmembrane region" description="Helical" evidence="8">
    <location>
        <begin position="172"/>
        <end position="189"/>
    </location>
</feature>
<evidence type="ECO:0000256" key="6">
    <source>
        <dbReference type="ARBA" id="ARBA00022989"/>
    </source>
</evidence>
<dbReference type="KEGG" id="tgi:RBB81_00200"/>
<proteinExistence type="inferred from homology"/>
<accession>A0AAU7YV72</accession>
<dbReference type="InterPro" id="IPR052017">
    <property type="entry name" value="TSUP"/>
</dbReference>
<comment type="subcellular location">
    <subcellularLocation>
        <location evidence="1 8">Cell membrane</location>
        <topology evidence="1 8">Multi-pass membrane protein</topology>
    </subcellularLocation>
</comment>
<feature type="transmembrane region" description="Helical" evidence="8">
    <location>
        <begin position="225"/>
        <end position="245"/>
    </location>
</feature>
<evidence type="ECO:0000256" key="2">
    <source>
        <dbReference type="ARBA" id="ARBA00009142"/>
    </source>
</evidence>
<dbReference type="AlphaFoldDB" id="A0AAU7YV72"/>
<evidence type="ECO:0000256" key="1">
    <source>
        <dbReference type="ARBA" id="ARBA00004651"/>
    </source>
</evidence>
<keyword evidence="7 8" id="KW-0472">Membrane</keyword>
<dbReference type="PANTHER" id="PTHR30269">
    <property type="entry name" value="TRANSMEMBRANE PROTEIN YFCA"/>
    <property type="match status" value="1"/>
</dbReference>
<keyword evidence="3" id="KW-0813">Transport</keyword>
<gene>
    <name evidence="9" type="ORF">RBB81_00200</name>
</gene>
<evidence type="ECO:0000256" key="5">
    <source>
        <dbReference type="ARBA" id="ARBA00022692"/>
    </source>
</evidence>
<keyword evidence="6 8" id="KW-1133">Transmembrane helix</keyword>
<dbReference type="InterPro" id="IPR002781">
    <property type="entry name" value="TM_pro_TauE-like"/>
</dbReference>
<feature type="transmembrane region" description="Helical" evidence="8">
    <location>
        <begin position="92"/>
        <end position="109"/>
    </location>
</feature>